<evidence type="ECO:0000313" key="2">
    <source>
        <dbReference type="Proteomes" id="UP001164250"/>
    </source>
</evidence>
<comment type="caution">
    <text evidence="1">The sequence shown here is derived from an EMBL/GenBank/DDBJ whole genome shotgun (WGS) entry which is preliminary data.</text>
</comment>
<evidence type="ECO:0000313" key="1">
    <source>
        <dbReference type="EMBL" id="KAJ0098632.1"/>
    </source>
</evidence>
<organism evidence="1 2">
    <name type="scientific">Pistacia atlantica</name>
    <dbReference type="NCBI Taxonomy" id="434234"/>
    <lineage>
        <taxon>Eukaryota</taxon>
        <taxon>Viridiplantae</taxon>
        <taxon>Streptophyta</taxon>
        <taxon>Embryophyta</taxon>
        <taxon>Tracheophyta</taxon>
        <taxon>Spermatophyta</taxon>
        <taxon>Magnoliopsida</taxon>
        <taxon>eudicotyledons</taxon>
        <taxon>Gunneridae</taxon>
        <taxon>Pentapetalae</taxon>
        <taxon>rosids</taxon>
        <taxon>malvids</taxon>
        <taxon>Sapindales</taxon>
        <taxon>Anacardiaceae</taxon>
        <taxon>Pistacia</taxon>
    </lineage>
</organism>
<dbReference type="Proteomes" id="UP001164250">
    <property type="component" value="Chromosome 4"/>
</dbReference>
<accession>A0ACC1BIF9</accession>
<sequence>MANPIIYNFLTFDNPRPTKRQAHHPHPHQHQQPPQPPPPPTSATHLFQCLYCPRMFYNSQALGGHQNAHKRERAAHRNLNYPSINIAVNERSFCAGTNGNSSSCIFYKLGLGGGGFRRKRMITQSDNNGTPLRLWLDQGY</sequence>
<proteinExistence type="predicted"/>
<protein>
    <submittedName>
        <fullName evidence="1">Uncharacterized protein</fullName>
    </submittedName>
</protein>
<gene>
    <name evidence="1" type="ORF">Patl1_20178</name>
</gene>
<keyword evidence="2" id="KW-1185">Reference proteome</keyword>
<reference evidence="2" key="1">
    <citation type="journal article" date="2023" name="G3 (Bethesda)">
        <title>Genome assembly and association tests identify interacting loci associated with vigor, precocity, and sex in interspecific pistachio rootstocks.</title>
        <authorList>
            <person name="Palmer W."/>
            <person name="Jacygrad E."/>
            <person name="Sagayaradj S."/>
            <person name="Cavanaugh K."/>
            <person name="Han R."/>
            <person name="Bertier L."/>
            <person name="Beede B."/>
            <person name="Kafkas S."/>
            <person name="Golino D."/>
            <person name="Preece J."/>
            <person name="Michelmore R."/>
        </authorList>
    </citation>
    <scope>NUCLEOTIDE SEQUENCE [LARGE SCALE GENOMIC DNA]</scope>
</reference>
<dbReference type="EMBL" id="CM047900">
    <property type="protein sequence ID" value="KAJ0098632.1"/>
    <property type="molecule type" value="Genomic_DNA"/>
</dbReference>
<name>A0ACC1BIF9_9ROSI</name>